<feature type="compositionally biased region" description="Acidic residues" evidence="1">
    <location>
        <begin position="234"/>
        <end position="256"/>
    </location>
</feature>
<gene>
    <name evidence="2" type="ORF">CFP56_000831</name>
</gene>
<comment type="caution">
    <text evidence="2">The sequence shown here is derived from an EMBL/GenBank/DDBJ whole genome shotgun (WGS) entry which is preliminary data.</text>
</comment>
<evidence type="ECO:0000256" key="1">
    <source>
        <dbReference type="SAM" id="MobiDB-lite"/>
    </source>
</evidence>
<sequence>MPRLQSLKISLCHKLKSLPNYLLTAPSLKKLEIHDSQLVEERYQRGTRKNWHEISHISNIRLGGVYVQRDGLDYLCTTPLLKELIIDDSELLIKIFRRGTRENWHKISHIPDIKLDWKYVQRDGEPQFHSDSLDYLCTTPLLKELIIDDSELLIKIFRRGTRENWHKISHIPDIKLDWKYVQRDGEPQFHSDSHSEMDDDQHNEFGSEISEEGDVQEINDKDDVVEVDKNHEEDGVDLTECVADEQVEVDIDEGDL</sequence>
<feature type="region of interest" description="Disordered" evidence="1">
    <location>
        <begin position="187"/>
        <end position="256"/>
    </location>
</feature>
<protein>
    <submittedName>
        <fullName evidence="2">Uncharacterized protein</fullName>
    </submittedName>
</protein>
<keyword evidence="3" id="KW-1185">Reference proteome</keyword>
<dbReference type="Proteomes" id="UP000237347">
    <property type="component" value="Unassembled WGS sequence"/>
</dbReference>
<evidence type="ECO:0000313" key="3">
    <source>
        <dbReference type="Proteomes" id="UP000237347"/>
    </source>
</evidence>
<name>A0AAW0LFR9_QUESU</name>
<feature type="compositionally biased region" description="Basic and acidic residues" evidence="1">
    <location>
        <begin position="218"/>
        <end position="233"/>
    </location>
</feature>
<accession>A0AAW0LFR9</accession>
<dbReference type="EMBL" id="PKMF04000100">
    <property type="protein sequence ID" value="KAK7850442.1"/>
    <property type="molecule type" value="Genomic_DNA"/>
</dbReference>
<proteinExistence type="predicted"/>
<evidence type="ECO:0000313" key="2">
    <source>
        <dbReference type="EMBL" id="KAK7850442.1"/>
    </source>
</evidence>
<reference evidence="2 3" key="1">
    <citation type="journal article" date="2018" name="Sci. Data">
        <title>The draft genome sequence of cork oak.</title>
        <authorList>
            <person name="Ramos A.M."/>
            <person name="Usie A."/>
            <person name="Barbosa P."/>
            <person name="Barros P.M."/>
            <person name="Capote T."/>
            <person name="Chaves I."/>
            <person name="Simoes F."/>
            <person name="Abreu I."/>
            <person name="Carrasquinho I."/>
            <person name="Faro C."/>
            <person name="Guimaraes J.B."/>
            <person name="Mendonca D."/>
            <person name="Nobrega F."/>
            <person name="Rodrigues L."/>
            <person name="Saibo N.J.M."/>
            <person name="Varela M.C."/>
            <person name="Egas C."/>
            <person name="Matos J."/>
            <person name="Miguel C.M."/>
            <person name="Oliveira M.M."/>
            <person name="Ricardo C.P."/>
            <person name="Goncalves S."/>
        </authorList>
    </citation>
    <scope>NUCLEOTIDE SEQUENCE [LARGE SCALE GENOMIC DNA]</scope>
    <source>
        <strain evidence="3">cv. HL8</strain>
    </source>
</reference>
<dbReference type="AlphaFoldDB" id="A0AAW0LFR9"/>
<feature type="compositionally biased region" description="Basic and acidic residues" evidence="1">
    <location>
        <begin position="187"/>
        <end position="205"/>
    </location>
</feature>
<dbReference type="SUPFAM" id="SSF52047">
    <property type="entry name" value="RNI-like"/>
    <property type="match status" value="1"/>
</dbReference>
<organism evidence="2 3">
    <name type="scientific">Quercus suber</name>
    <name type="common">Cork oak</name>
    <dbReference type="NCBI Taxonomy" id="58331"/>
    <lineage>
        <taxon>Eukaryota</taxon>
        <taxon>Viridiplantae</taxon>
        <taxon>Streptophyta</taxon>
        <taxon>Embryophyta</taxon>
        <taxon>Tracheophyta</taxon>
        <taxon>Spermatophyta</taxon>
        <taxon>Magnoliopsida</taxon>
        <taxon>eudicotyledons</taxon>
        <taxon>Gunneridae</taxon>
        <taxon>Pentapetalae</taxon>
        <taxon>rosids</taxon>
        <taxon>fabids</taxon>
        <taxon>Fagales</taxon>
        <taxon>Fagaceae</taxon>
        <taxon>Quercus</taxon>
    </lineage>
</organism>